<dbReference type="InterPro" id="IPR012334">
    <property type="entry name" value="Pectin_lyas_fold"/>
</dbReference>
<feature type="compositionally biased region" description="Basic residues" evidence="1">
    <location>
        <begin position="1"/>
        <end position="10"/>
    </location>
</feature>
<keyword evidence="5" id="KW-1185">Reference proteome</keyword>
<protein>
    <recommendedName>
        <fullName evidence="3">SUEL-type lectin domain-containing protein</fullName>
    </recommendedName>
</protein>
<dbReference type="PROSITE" id="PS50228">
    <property type="entry name" value="SUEL_LECTIN"/>
    <property type="match status" value="1"/>
</dbReference>
<evidence type="ECO:0000313" key="4">
    <source>
        <dbReference type="EMBL" id="EFN58056.1"/>
    </source>
</evidence>
<feature type="domain" description="SUEL-type lectin" evidence="3">
    <location>
        <begin position="129"/>
        <end position="204"/>
    </location>
</feature>
<dbReference type="RefSeq" id="XP_005850158.1">
    <property type="nucleotide sequence ID" value="XM_005850096.1"/>
</dbReference>
<feature type="transmembrane region" description="Helical" evidence="2">
    <location>
        <begin position="130"/>
        <end position="151"/>
    </location>
</feature>
<evidence type="ECO:0000259" key="3">
    <source>
        <dbReference type="PROSITE" id="PS50228"/>
    </source>
</evidence>
<dbReference type="SUPFAM" id="SSF51126">
    <property type="entry name" value="Pectin lyase-like"/>
    <property type="match status" value="1"/>
</dbReference>
<dbReference type="InterPro" id="IPR011050">
    <property type="entry name" value="Pectin_lyase_fold/virulence"/>
</dbReference>
<dbReference type="InterPro" id="IPR024535">
    <property type="entry name" value="RHGA/B-epi-like_pectate_lyase"/>
</dbReference>
<reference evidence="4 5" key="1">
    <citation type="journal article" date="2010" name="Plant Cell">
        <title>The Chlorella variabilis NC64A genome reveals adaptation to photosymbiosis, coevolution with viruses, and cryptic sex.</title>
        <authorList>
            <person name="Blanc G."/>
            <person name="Duncan G."/>
            <person name="Agarkova I."/>
            <person name="Borodovsky M."/>
            <person name="Gurnon J."/>
            <person name="Kuo A."/>
            <person name="Lindquist E."/>
            <person name="Lucas S."/>
            <person name="Pangilinan J."/>
            <person name="Polle J."/>
            <person name="Salamov A."/>
            <person name="Terry A."/>
            <person name="Yamada T."/>
            <person name="Dunigan D.D."/>
            <person name="Grigoriev I.V."/>
            <person name="Claverie J.M."/>
            <person name="Van Etten J.L."/>
        </authorList>
    </citation>
    <scope>NUCLEOTIDE SEQUENCE [LARGE SCALE GENOMIC DNA]</scope>
    <source>
        <strain evidence="4 5">NC64A</strain>
    </source>
</reference>
<dbReference type="Pfam" id="PF12708">
    <property type="entry name" value="Pect-lyase_RHGA_epim"/>
    <property type="match status" value="1"/>
</dbReference>
<dbReference type="Proteomes" id="UP000008141">
    <property type="component" value="Unassembled WGS sequence"/>
</dbReference>
<keyword evidence="2" id="KW-0812">Transmembrane</keyword>
<dbReference type="Gene3D" id="2.60.120.740">
    <property type="match status" value="1"/>
</dbReference>
<dbReference type="InParanoid" id="E1Z896"/>
<evidence type="ECO:0000256" key="2">
    <source>
        <dbReference type="SAM" id="Phobius"/>
    </source>
</evidence>
<gene>
    <name evidence="4" type="ORF">CHLNCDRAFT_142309</name>
</gene>
<dbReference type="Gene3D" id="2.160.20.10">
    <property type="entry name" value="Single-stranded right-handed beta-helix, Pectin lyase-like"/>
    <property type="match status" value="1"/>
</dbReference>
<keyword evidence="2" id="KW-0472">Membrane</keyword>
<feature type="compositionally biased region" description="Pro residues" evidence="1">
    <location>
        <begin position="48"/>
        <end position="59"/>
    </location>
</feature>
<dbReference type="GO" id="GO:0030246">
    <property type="term" value="F:carbohydrate binding"/>
    <property type="evidence" value="ECO:0007669"/>
    <property type="project" value="InterPro"/>
</dbReference>
<dbReference type="InterPro" id="IPR043159">
    <property type="entry name" value="Lectin_gal-bd_sf"/>
</dbReference>
<dbReference type="OrthoDB" id="512298at2759"/>
<dbReference type="KEGG" id="cvr:CHLNCDRAFT_142309"/>
<keyword evidence="2" id="KW-1133">Transmembrane helix</keyword>
<feature type="compositionally biased region" description="Pro residues" evidence="1">
    <location>
        <begin position="220"/>
        <end position="255"/>
    </location>
</feature>
<evidence type="ECO:0000313" key="5">
    <source>
        <dbReference type="Proteomes" id="UP000008141"/>
    </source>
</evidence>
<dbReference type="STRING" id="554065.E1Z896"/>
<name>E1Z896_CHLVA</name>
<feature type="region of interest" description="Disordered" evidence="1">
    <location>
        <begin position="91"/>
        <end position="115"/>
    </location>
</feature>
<feature type="region of interest" description="Disordered" evidence="1">
    <location>
        <begin position="212"/>
        <end position="290"/>
    </location>
</feature>
<evidence type="ECO:0000256" key="1">
    <source>
        <dbReference type="SAM" id="MobiDB-lite"/>
    </source>
</evidence>
<organism evidence="5">
    <name type="scientific">Chlorella variabilis</name>
    <name type="common">Green alga</name>
    <dbReference type="NCBI Taxonomy" id="554065"/>
    <lineage>
        <taxon>Eukaryota</taxon>
        <taxon>Viridiplantae</taxon>
        <taxon>Chlorophyta</taxon>
        <taxon>core chlorophytes</taxon>
        <taxon>Trebouxiophyceae</taxon>
        <taxon>Chlorellales</taxon>
        <taxon>Chlorellaceae</taxon>
        <taxon>Chlorella clade</taxon>
        <taxon>Chlorella</taxon>
    </lineage>
</organism>
<dbReference type="Pfam" id="PF02140">
    <property type="entry name" value="SUEL_Lectin"/>
    <property type="match status" value="1"/>
</dbReference>
<feature type="region of interest" description="Disordered" evidence="1">
    <location>
        <begin position="1"/>
        <end position="73"/>
    </location>
</feature>
<dbReference type="PRINTS" id="PR01217">
    <property type="entry name" value="PRICHEXTENSN"/>
</dbReference>
<dbReference type="AlphaFoldDB" id="E1Z896"/>
<sequence length="797" mass="83871">MSRRNTHRRRLEASGSVAAAGSNGGGARRWLAASPAVPAPPEYEYWQMPPPSPPAPSPPGGDKAPALGVQSDTSRAVVGQVADHLASLTAGLDLDDDGGKAPATGGEDAFPEEPSGWVQMDTTLRVSEGLVARPTCVMAGAAISAIIWPVFGQLQIGCNSTLSYSVMESACLAQRSCAVFASNAVFGDPCPGARKSLTFTYRCTAPSGDLPFNLTSPLRSPAPPSPAPPSPSPPPPRAFPPPPSPSPPSPPPPTPSWDLTPVQPRFVTPISPNPPATDVSFPPTALAPSPPTLSSIQAGCPLSGGTVRGYGAAGDGFKNDAPALQQADRSAGSLLFFPVGVYRISSSLTLAKTVLMGASTRFYVDGGVTLRLLRQPKRAPLNNDPMFAGPGKVVFGTAGLEVYPQWWIGPDRSQSRALQAAADSCELPCTLMQTISLNLDQGVALNPRNGFVANAKAFLVGSGSGEGVTLLSGSYLMPMSFSGILNFARWGLRLLPGVSNANIQAGFVTNNNEGMVLAASVAQPLTNITISHVSVTQNNQFTTVLYSSQDKALFRDVVVRINFELMGGSKQPGSPSGGTTFKGGNPSLQNTRVIMQAMDPAQFLVRTPWAAVKTDTSKPVSNFLFRSDCWNGGFEAQGALVDGRFKNSFIYIFTSGSITGRLFVFGPDSSNNTLSMGNNGAGGEWALTRTEDAPSFFNAGKPVMEQGMWVRLSISQDWLPGEKRTFYLYSYFALAANTNIRMQCIPYASWNPGVVCESVQLASKASSTMQIAVTLSNGSNKIVPAGFSHRFGVQVAP</sequence>
<dbReference type="InterPro" id="IPR000922">
    <property type="entry name" value="Lectin_gal-bd_dom"/>
</dbReference>
<dbReference type="GeneID" id="17357435"/>
<dbReference type="EMBL" id="GL433838">
    <property type="protein sequence ID" value="EFN58056.1"/>
    <property type="molecule type" value="Genomic_DNA"/>
</dbReference>
<proteinExistence type="predicted"/>
<accession>E1Z896</accession>